<dbReference type="OrthoDB" id="5191973at2"/>
<dbReference type="RefSeq" id="WP_133980965.1">
    <property type="nucleotide sequence ID" value="NZ_SOCE01000001.1"/>
</dbReference>
<sequence>MGSNRRYPREPPPDSRRRHCWVLATAHERGPWPGLILEWRRTNSDDWMARVVYVPNPKEAKSVEAWFAAGLLRPLEPPGLSPRQQPRVPPGQVDFR</sequence>
<accession>A0A4R7TFY8</accession>
<feature type="compositionally biased region" description="Low complexity" evidence="1">
    <location>
        <begin position="82"/>
        <end position="96"/>
    </location>
</feature>
<dbReference type="AlphaFoldDB" id="A0A4R7TFY8"/>
<feature type="region of interest" description="Disordered" evidence="1">
    <location>
        <begin position="75"/>
        <end position="96"/>
    </location>
</feature>
<name>A0A4R7TFY8_9ACTN</name>
<proteinExistence type="predicted"/>
<evidence type="ECO:0000313" key="2">
    <source>
        <dbReference type="EMBL" id="TDU91182.1"/>
    </source>
</evidence>
<dbReference type="Proteomes" id="UP000295151">
    <property type="component" value="Unassembled WGS sequence"/>
</dbReference>
<evidence type="ECO:0000313" key="3">
    <source>
        <dbReference type="Proteomes" id="UP000295151"/>
    </source>
</evidence>
<evidence type="ECO:0000256" key="1">
    <source>
        <dbReference type="SAM" id="MobiDB-lite"/>
    </source>
</evidence>
<organism evidence="2 3">
    <name type="scientific">Kribbella voronezhensis</name>
    <dbReference type="NCBI Taxonomy" id="2512212"/>
    <lineage>
        <taxon>Bacteria</taxon>
        <taxon>Bacillati</taxon>
        <taxon>Actinomycetota</taxon>
        <taxon>Actinomycetes</taxon>
        <taxon>Propionibacteriales</taxon>
        <taxon>Kribbellaceae</taxon>
        <taxon>Kribbella</taxon>
    </lineage>
</organism>
<dbReference type="EMBL" id="SOCE01000001">
    <property type="protein sequence ID" value="TDU91182.1"/>
    <property type="molecule type" value="Genomic_DNA"/>
</dbReference>
<comment type="caution">
    <text evidence="2">The sequence shown here is derived from an EMBL/GenBank/DDBJ whole genome shotgun (WGS) entry which is preliminary data.</text>
</comment>
<keyword evidence="3" id="KW-1185">Reference proteome</keyword>
<protein>
    <submittedName>
        <fullName evidence="2">Uncharacterized protein</fullName>
    </submittedName>
</protein>
<gene>
    <name evidence="2" type="ORF">EV138_4783</name>
</gene>
<reference evidence="2 3" key="1">
    <citation type="submission" date="2019-03" db="EMBL/GenBank/DDBJ databases">
        <title>Genomic Encyclopedia of Type Strains, Phase III (KMG-III): the genomes of soil and plant-associated and newly described type strains.</title>
        <authorList>
            <person name="Whitman W."/>
        </authorList>
    </citation>
    <scope>NUCLEOTIDE SEQUENCE [LARGE SCALE GENOMIC DNA]</scope>
    <source>
        <strain evidence="2 3">VKM Ac-2575</strain>
    </source>
</reference>